<feature type="compositionally biased region" description="Basic and acidic residues" evidence="1">
    <location>
        <begin position="968"/>
        <end position="977"/>
    </location>
</feature>
<feature type="compositionally biased region" description="Basic and acidic residues" evidence="1">
    <location>
        <begin position="1"/>
        <end position="11"/>
    </location>
</feature>
<gene>
    <name evidence="2" type="ORF">FA10DRAFT_299687</name>
</gene>
<dbReference type="InParanoid" id="A0A316Z0F2"/>
<feature type="compositionally biased region" description="Acidic residues" evidence="1">
    <location>
        <begin position="196"/>
        <end position="206"/>
    </location>
</feature>
<feature type="compositionally biased region" description="Low complexity" evidence="1">
    <location>
        <begin position="185"/>
        <end position="195"/>
    </location>
</feature>
<accession>A0A316Z0F2</accession>
<dbReference type="AlphaFoldDB" id="A0A316Z0F2"/>
<feature type="compositionally biased region" description="Polar residues" evidence="1">
    <location>
        <begin position="708"/>
        <end position="720"/>
    </location>
</feature>
<proteinExistence type="predicted"/>
<feature type="region of interest" description="Disordered" evidence="1">
    <location>
        <begin position="431"/>
        <end position="555"/>
    </location>
</feature>
<feature type="compositionally biased region" description="Low complexity" evidence="1">
    <location>
        <begin position="531"/>
        <end position="551"/>
    </location>
</feature>
<evidence type="ECO:0000313" key="3">
    <source>
        <dbReference type="Proteomes" id="UP000245768"/>
    </source>
</evidence>
<dbReference type="STRING" id="215250.A0A316Z0F2"/>
<feature type="compositionally biased region" description="Gly residues" evidence="1">
    <location>
        <begin position="836"/>
        <end position="854"/>
    </location>
</feature>
<feature type="compositionally biased region" description="Acidic residues" evidence="1">
    <location>
        <begin position="66"/>
        <end position="75"/>
    </location>
</feature>
<feature type="compositionally biased region" description="Acidic residues" evidence="1">
    <location>
        <begin position="434"/>
        <end position="452"/>
    </location>
</feature>
<feature type="compositionally biased region" description="Acidic residues" evidence="1">
    <location>
        <begin position="475"/>
        <end position="490"/>
    </location>
</feature>
<feature type="region of interest" description="Disordered" evidence="1">
    <location>
        <begin position="598"/>
        <end position="741"/>
    </location>
</feature>
<reference evidence="2 3" key="1">
    <citation type="journal article" date="2018" name="Mol. Biol. Evol.">
        <title>Broad Genomic Sampling Reveals a Smut Pathogenic Ancestry of the Fungal Clade Ustilaginomycotina.</title>
        <authorList>
            <person name="Kijpornyongpan T."/>
            <person name="Mondo S.J."/>
            <person name="Barry K."/>
            <person name="Sandor L."/>
            <person name="Lee J."/>
            <person name="Lipzen A."/>
            <person name="Pangilinan J."/>
            <person name="LaButti K."/>
            <person name="Hainaut M."/>
            <person name="Henrissat B."/>
            <person name="Grigoriev I.V."/>
            <person name="Spatafora J.W."/>
            <person name="Aime M.C."/>
        </authorList>
    </citation>
    <scope>NUCLEOTIDE SEQUENCE [LARGE SCALE GENOMIC DNA]</scope>
    <source>
        <strain evidence="2 3">MCA 4198</strain>
    </source>
</reference>
<feature type="region of interest" description="Disordered" evidence="1">
    <location>
        <begin position="1"/>
        <end position="357"/>
    </location>
</feature>
<feature type="compositionally biased region" description="Acidic residues" evidence="1">
    <location>
        <begin position="333"/>
        <end position="356"/>
    </location>
</feature>
<feature type="region of interest" description="Disordered" evidence="1">
    <location>
        <begin position="756"/>
        <end position="799"/>
    </location>
</feature>
<organism evidence="2 3">
    <name type="scientific">Acaromyces ingoldii</name>
    <dbReference type="NCBI Taxonomy" id="215250"/>
    <lineage>
        <taxon>Eukaryota</taxon>
        <taxon>Fungi</taxon>
        <taxon>Dikarya</taxon>
        <taxon>Basidiomycota</taxon>
        <taxon>Ustilaginomycotina</taxon>
        <taxon>Exobasidiomycetes</taxon>
        <taxon>Exobasidiales</taxon>
        <taxon>Cryptobasidiaceae</taxon>
        <taxon>Acaromyces</taxon>
    </lineage>
</organism>
<feature type="region of interest" description="Disordered" evidence="1">
    <location>
        <begin position="945"/>
        <end position="1121"/>
    </location>
</feature>
<dbReference type="GeneID" id="37046668"/>
<feature type="region of interest" description="Disordered" evidence="1">
    <location>
        <begin position="815"/>
        <end position="882"/>
    </location>
</feature>
<feature type="compositionally biased region" description="Basic residues" evidence="1">
    <location>
        <begin position="978"/>
        <end position="988"/>
    </location>
</feature>
<name>A0A316Z0F2_9BASI</name>
<dbReference type="EMBL" id="KZ819634">
    <property type="protein sequence ID" value="PWN94408.1"/>
    <property type="molecule type" value="Genomic_DNA"/>
</dbReference>
<dbReference type="OrthoDB" id="3364971at2759"/>
<feature type="compositionally biased region" description="Basic residues" evidence="1">
    <location>
        <begin position="680"/>
        <end position="693"/>
    </location>
</feature>
<dbReference type="Proteomes" id="UP000245768">
    <property type="component" value="Unassembled WGS sequence"/>
</dbReference>
<evidence type="ECO:0000313" key="2">
    <source>
        <dbReference type="EMBL" id="PWN94408.1"/>
    </source>
</evidence>
<keyword evidence="3" id="KW-1185">Reference proteome</keyword>
<feature type="compositionally biased region" description="Acidic residues" evidence="1">
    <location>
        <begin position="255"/>
        <end position="264"/>
    </location>
</feature>
<feature type="compositionally biased region" description="Low complexity" evidence="1">
    <location>
        <begin position="114"/>
        <end position="124"/>
    </location>
</feature>
<feature type="compositionally biased region" description="Low complexity" evidence="1">
    <location>
        <begin position="30"/>
        <end position="41"/>
    </location>
</feature>
<feature type="compositionally biased region" description="Polar residues" evidence="1">
    <location>
        <begin position="769"/>
        <end position="779"/>
    </location>
</feature>
<sequence>MSRLGTRDLARSGRQTHSPSPILNPKLKKTSTTPSPTRRLSGPNAPRAAASRGSALSTAILLDGSDQTEDEDDEVDDHHRLQRQPYISRSSSYSKMRPGASQRKKPSTGAVRAPSSSSTTPTMTSRRKPERRKEERKASVRKATYDLDDSDSSDLSEPPAPEGTLDSASESESTMAAKLHEAGDGESLLGSAASEGEGEGDTEEEERYIIEDAARKQARAMARIRAGQDGSGSGSGRSSGNRGRRSSPFAHSVANEEEEEDEEDHDRTRAGSGSLSPETLHQLGIDGFEDDLFEPQEAFHSSSEPSFTDFFGSEANDSDATDAENNSIILEPRDDDDELTTDDDDLEDDDETDISDLEGGLLSAPFLAQDALAAGAGTQFAPGQEIDAAAAAAVLSANGAGANPDVPLLVIEDLDGRLIYARAGDGEAVFGSDGEFEFVDDSDEDDTDEDMDGLANEGLHWSQWRRSGVHAPVSDSDEGDTTDELPEDDMPFPRLLVGSVAPHGGRNARRARALAARSRRLSPRNERSRETSAASSSMLPSQQQQQQQQQQPELNTIEELDFSISTEDLARDPEGTLRAAAKTLGLSPDDVARLVAGIQEEDDATGASVASTPSAEKDLTGQQLSASTSSAIDIAPVTPDKRLATKPPMGSFMPTSSKSIHRAVIDGSKQAPSPFANRHGTQKRGLATRKRHPSTSTPGSSKRPRRFSQLSGSGTAQESLTGAEEASEGRSSPEPPQIDPMELDDVLDADMLLRAGLSSSPTGDDVMGTSPNGSKSSKSPMLRASRRASEKSNGSSSGLNLNAFARWHKIPMGAFRDGQGASSGPHQPLGTFLLTRGGGSNGAGSGGAGQGSGPGRAHAMGRSGSARRQQEHSPFRGHGSQADLIHLGTAPRMLGSGSKLDEMLANGGGEAAQASERAARRDAFFVSPILWPVRGGGQVENQWRNVNGGQSSQPQPMVQQGGSAQTEGTRRVMTRREKRERKARRRMALRTVGSTPGIDSPAAPSTPQLPRGDPLNPTDSPATALPRLSITDASPRHSPAPNTTASIVPGAEVASTSGPRSTPILVPTTSKKQSPILGPREEEQQRHQQQQQQHSQSQLSTSASSSSSASGQQHQNLPSSVFGVPLHSPLFGSILQPNNLGFHDDLDERDADGTMAI</sequence>
<feature type="compositionally biased region" description="Polar residues" evidence="1">
    <location>
        <begin position="945"/>
        <end position="967"/>
    </location>
</feature>
<dbReference type="RefSeq" id="XP_025381606.1">
    <property type="nucleotide sequence ID" value="XM_025524752.1"/>
</dbReference>
<feature type="compositionally biased region" description="Polar residues" evidence="1">
    <location>
        <begin position="85"/>
        <end position="94"/>
    </location>
</feature>
<protein>
    <submittedName>
        <fullName evidence="2">Uncharacterized protein</fullName>
    </submittedName>
</protein>
<evidence type="ECO:0000256" key="1">
    <source>
        <dbReference type="SAM" id="MobiDB-lite"/>
    </source>
</evidence>
<feature type="compositionally biased region" description="Basic residues" evidence="1">
    <location>
        <begin position="506"/>
        <end position="522"/>
    </location>
</feature>
<feature type="compositionally biased region" description="Low complexity" evidence="1">
    <location>
        <begin position="1087"/>
        <end position="1115"/>
    </location>
</feature>
<feature type="compositionally biased region" description="Polar residues" evidence="1">
    <location>
        <begin position="608"/>
        <end position="631"/>
    </location>
</feature>